<name>A0AAV7T6I9_PLEWA</name>
<evidence type="ECO:0000313" key="2">
    <source>
        <dbReference type="Proteomes" id="UP001066276"/>
    </source>
</evidence>
<organism evidence="1 2">
    <name type="scientific">Pleurodeles waltl</name>
    <name type="common">Iberian ribbed newt</name>
    <dbReference type="NCBI Taxonomy" id="8319"/>
    <lineage>
        <taxon>Eukaryota</taxon>
        <taxon>Metazoa</taxon>
        <taxon>Chordata</taxon>
        <taxon>Craniata</taxon>
        <taxon>Vertebrata</taxon>
        <taxon>Euteleostomi</taxon>
        <taxon>Amphibia</taxon>
        <taxon>Batrachia</taxon>
        <taxon>Caudata</taxon>
        <taxon>Salamandroidea</taxon>
        <taxon>Salamandridae</taxon>
        <taxon>Pleurodelinae</taxon>
        <taxon>Pleurodeles</taxon>
    </lineage>
</organism>
<dbReference type="EMBL" id="JANPWB010000007">
    <property type="protein sequence ID" value="KAJ1171602.1"/>
    <property type="molecule type" value="Genomic_DNA"/>
</dbReference>
<proteinExistence type="predicted"/>
<protein>
    <submittedName>
        <fullName evidence="1">Uncharacterized protein</fullName>
    </submittedName>
</protein>
<dbReference type="Proteomes" id="UP001066276">
    <property type="component" value="Chromosome 4_1"/>
</dbReference>
<comment type="caution">
    <text evidence="1">The sequence shown here is derived from an EMBL/GenBank/DDBJ whole genome shotgun (WGS) entry which is preliminary data.</text>
</comment>
<accession>A0AAV7T6I9</accession>
<evidence type="ECO:0000313" key="1">
    <source>
        <dbReference type="EMBL" id="KAJ1171602.1"/>
    </source>
</evidence>
<reference evidence="1" key="1">
    <citation type="journal article" date="2022" name="bioRxiv">
        <title>Sequencing and chromosome-scale assembly of the giantPleurodeles waltlgenome.</title>
        <authorList>
            <person name="Brown T."/>
            <person name="Elewa A."/>
            <person name="Iarovenko S."/>
            <person name="Subramanian E."/>
            <person name="Araus A.J."/>
            <person name="Petzold A."/>
            <person name="Susuki M."/>
            <person name="Suzuki K.-i.T."/>
            <person name="Hayashi T."/>
            <person name="Toyoda A."/>
            <person name="Oliveira C."/>
            <person name="Osipova E."/>
            <person name="Leigh N.D."/>
            <person name="Simon A."/>
            <person name="Yun M.H."/>
        </authorList>
    </citation>
    <scope>NUCLEOTIDE SEQUENCE</scope>
    <source>
        <strain evidence="1">20211129_DDA</strain>
        <tissue evidence="1">Liver</tissue>
    </source>
</reference>
<sequence>MCELTCLEAKIADLEGEHRETVDRSLLGDIQIKLEESHEVVQSEENHIRKYVTTRAHGEEEHPEATLAILEVRGE</sequence>
<gene>
    <name evidence="1" type="ORF">NDU88_003463</name>
</gene>
<keyword evidence="2" id="KW-1185">Reference proteome</keyword>
<dbReference type="AlphaFoldDB" id="A0AAV7T6I9"/>